<feature type="binding site" evidence="7">
    <location>
        <position position="36"/>
    </location>
    <ligand>
        <name>ATP</name>
        <dbReference type="ChEBI" id="CHEBI:30616"/>
    </ligand>
</feature>
<evidence type="ECO:0000313" key="11">
    <source>
        <dbReference type="Proteomes" id="UP000530928"/>
    </source>
</evidence>
<evidence type="ECO:0000313" key="10">
    <source>
        <dbReference type="EMBL" id="MBA2890425.1"/>
    </source>
</evidence>
<dbReference type="Gene3D" id="1.10.510.10">
    <property type="entry name" value="Transferase(Phosphotransferase) domain 1"/>
    <property type="match status" value="1"/>
</dbReference>
<dbReference type="EC" id="2.7.11.1" evidence="1"/>
<dbReference type="SMART" id="SM00220">
    <property type="entry name" value="S_TKc"/>
    <property type="match status" value="1"/>
</dbReference>
<evidence type="ECO:0000256" key="2">
    <source>
        <dbReference type="ARBA" id="ARBA00022527"/>
    </source>
</evidence>
<dbReference type="AlphaFoldDB" id="A0A7W0HP27"/>
<organism evidence="10 11">
    <name type="scientific">Nonomuraea soli</name>
    <dbReference type="NCBI Taxonomy" id="1032476"/>
    <lineage>
        <taxon>Bacteria</taxon>
        <taxon>Bacillati</taxon>
        <taxon>Actinomycetota</taxon>
        <taxon>Actinomycetes</taxon>
        <taxon>Streptosporangiales</taxon>
        <taxon>Streptosporangiaceae</taxon>
        <taxon>Nonomuraea</taxon>
    </lineage>
</organism>
<dbReference type="Pfam" id="PF00069">
    <property type="entry name" value="Pkinase"/>
    <property type="match status" value="1"/>
</dbReference>
<feature type="region of interest" description="Disordered" evidence="8">
    <location>
        <begin position="406"/>
        <end position="439"/>
    </location>
</feature>
<proteinExistence type="predicted"/>
<dbReference type="PANTHER" id="PTHR43289">
    <property type="entry name" value="MITOGEN-ACTIVATED PROTEIN KINASE KINASE KINASE 20-RELATED"/>
    <property type="match status" value="1"/>
</dbReference>
<evidence type="ECO:0000256" key="5">
    <source>
        <dbReference type="ARBA" id="ARBA00022777"/>
    </source>
</evidence>
<reference evidence="10 11" key="1">
    <citation type="submission" date="2020-07" db="EMBL/GenBank/DDBJ databases">
        <title>Genomic Encyclopedia of Type Strains, Phase IV (KMG-IV): sequencing the most valuable type-strain genomes for metagenomic binning, comparative biology and taxonomic classification.</title>
        <authorList>
            <person name="Goeker M."/>
        </authorList>
    </citation>
    <scope>NUCLEOTIDE SEQUENCE [LARGE SCALE GENOMIC DNA]</scope>
    <source>
        <strain evidence="10 11">DSM 45533</strain>
    </source>
</reference>
<dbReference type="PROSITE" id="PS00107">
    <property type="entry name" value="PROTEIN_KINASE_ATP"/>
    <property type="match status" value="1"/>
</dbReference>
<name>A0A7W0HP27_9ACTN</name>
<dbReference type="Proteomes" id="UP000530928">
    <property type="component" value="Unassembled WGS sequence"/>
</dbReference>
<dbReference type="InterPro" id="IPR000719">
    <property type="entry name" value="Prot_kinase_dom"/>
</dbReference>
<comment type="caution">
    <text evidence="10">The sequence shown here is derived from an EMBL/GenBank/DDBJ whole genome shotgun (WGS) entry which is preliminary data.</text>
</comment>
<keyword evidence="5 10" id="KW-0418">Kinase</keyword>
<dbReference type="PROSITE" id="PS50011">
    <property type="entry name" value="PROTEIN_KINASE_DOM"/>
    <property type="match status" value="1"/>
</dbReference>
<dbReference type="PANTHER" id="PTHR43289:SF6">
    <property type="entry name" value="SERINE_THREONINE-PROTEIN KINASE NEKL-3"/>
    <property type="match status" value="1"/>
</dbReference>
<feature type="compositionally biased region" description="Polar residues" evidence="8">
    <location>
        <begin position="406"/>
        <end position="416"/>
    </location>
</feature>
<dbReference type="InterPro" id="IPR011009">
    <property type="entry name" value="Kinase-like_dom_sf"/>
</dbReference>
<feature type="region of interest" description="Disordered" evidence="8">
    <location>
        <begin position="272"/>
        <end position="351"/>
    </location>
</feature>
<dbReference type="EMBL" id="JACDUR010000002">
    <property type="protein sequence ID" value="MBA2890425.1"/>
    <property type="molecule type" value="Genomic_DNA"/>
</dbReference>
<evidence type="ECO:0000256" key="6">
    <source>
        <dbReference type="ARBA" id="ARBA00022840"/>
    </source>
</evidence>
<keyword evidence="3" id="KW-0808">Transferase</keyword>
<dbReference type="InterPro" id="IPR008271">
    <property type="entry name" value="Ser/Thr_kinase_AS"/>
</dbReference>
<keyword evidence="11" id="KW-1185">Reference proteome</keyword>
<dbReference type="RefSeq" id="WP_181609250.1">
    <property type="nucleotide sequence ID" value="NZ_BAABAM010000006.1"/>
</dbReference>
<dbReference type="GO" id="GO:0004674">
    <property type="term" value="F:protein serine/threonine kinase activity"/>
    <property type="evidence" value="ECO:0007669"/>
    <property type="project" value="UniProtKB-KW"/>
</dbReference>
<evidence type="ECO:0000259" key="9">
    <source>
        <dbReference type="PROSITE" id="PS50011"/>
    </source>
</evidence>
<dbReference type="GO" id="GO:0005524">
    <property type="term" value="F:ATP binding"/>
    <property type="evidence" value="ECO:0007669"/>
    <property type="project" value="UniProtKB-UniRule"/>
</dbReference>
<evidence type="ECO:0000256" key="1">
    <source>
        <dbReference type="ARBA" id="ARBA00012513"/>
    </source>
</evidence>
<gene>
    <name evidence="10" type="ORF">HNR30_001766</name>
</gene>
<evidence type="ECO:0000256" key="3">
    <source>
        <dbReference type="ARBA" id="ARBA00022679"/>
    </source>
</evidence>
<sequence>MVIDGRFELVERLGSGGMGTVWRARDLALHREVALKEVRTPDSVDSGMVRERVLREARALARIHHPNVVTIHHIVETPEHPWLVMELVQGGSLADRLAHGPLDPVEAARVGRGIVAALRTAHEAGILHRDVKPANVLLRADGSPVLTDFGIAALGDSPGLTGTGEIIGSPEYMAPERLRGIEGEASSDYWSLVLLLYVAVEGRNPFRRDTTMATLAAVLNGRIPPAANAGPLAPVFQAVLQPEPSTRPPAEWIEQQLTAIVSGQATAAPSVLPYTPPQPGGPAFGGPPTPGQGTPVPGPYGAPGAPLYGAPQHGVPQHGAPQHGVPSYVSPVHGAPTAGSPMPGYGAPQYPGPKPYYGDHLAPTQISGRRSKAPAVIVGTVLVAALAAAGLYVLPGLLDGPSTTVTADPTSLTLPSRTPVAVDKPSTEPTEEETTEAPGTLLSPAGMAAVIAALKDERGDTRAYDLTVYPQHISVSVPVKGRKKAYDSLTFRGGLLEPGSSGTWTRGGEPVDLAKVDWKVMIDGFKRADKVLNVDKPTSRYMVMWAEWVFNNRGEPALGFYLSDKYGGGYLATTLTGKVVATHPAEG</sequence>
<evidence type="ECO:0000256" key="8">
    <source>
        <dbReference type="SAM" id="MobiDB-lite"/>
    </source>
</evidence>
<keyword evidence="6 7" id="KW-0067">ATP-binding</keyword>
<feature type="compositionally biased region" description="Pro residues" evidence="8">
    <location>
        <begin position="274"/>
        <end position="300"/>
    </location>
</feature>
<evidence type="ECO:0000256" key="4">
    <source>
        <dbReference type="ARBA" id="ARBA00022741"/>
    </source>
</evidence>
<feature type="compositionally biased region" description="Low complexity" evidence="8">
    <location>
        <begin position="302"/>
        <end position="311"/>
    </location>
</feature>
<keyword evidence="4 7" id="KW-0547">Nucleotide-binding</keyword>
<dbReference type="PROSITE" id="PS00108">
    <property type="entry name" value="PROTEIN_KINASE_ST"/>
    <property type="match status" value="1"/>
</dbReference>
<dbReference type="CDD" id="cd14014">
    <property type="entry name" value="STKc_PknB_like"/>
    <property type="match status" value="1"/>
</dbReference>
<dbReference type="SUPFAM" id="SSF56112">
    <property type="entry name" value="Protein kinase-like (PK-like)"/>
    <property type="match status" value="1"/>
</dbReference>
<accession>A0A7W0HP27</accession>
<dbReference type="InterPro" id="IPR017441">
    <property type="entry name" value="Protein_kinase_ATP_BS"/>
</dbReference>
<protein>
    <recommendedName>
        <fullName evidence="1">non-specific serine/threonine protein kinase</fullName>
        <ecNumber evidence="1">2.7.11.1</ecNumber>
    </recommendedName>
</protein>
<evidence type="ECO:0000256" key="7">
    <source>
        <dbReference type="PROSITE-ProRule" id="PRU10141"/>
    </source>
</evidence>
<keyword evidence="2 10" id="KW-0723">Serine/threonine-protein kinase</keyword>
<feature type="domain" description="Protein kinase" evidence="9">
    <location>
        <begin position="7"/>
        <end position="261"/>
    </location>
</feature>